<dbReference type="AlphaFoldDB" id="A0A6J7EA12"/>
<dbReference type="Pfam" id="PF13030">
    <property type="entry name" value="DUF3891"/>
    <property type="match status" value="1"/>
</dbReference>
<name>A0A6J7EA12_9ZZZZ</name>
<dbReference type="EMBL" id="CAFBLQ010000133">
    <property type="protein sequence ID" value="CAB4878728.1"/>
    <property type="molecule type" value="Genomic_DNA"/>
</dbReference>
<reference evidence="1" key="1">
    <citation type="submission" date="2020-05" db="EMBL/GenBank/DDBJ databases">
        <authorList>
            <person name="Chiriac C."/>
            <person name="Salcher M."/>
            <person name="Ghai R."/>
            <person name="Kavagutti S V."/>
        </authorList>
    </citation>
    <scope>NUCLEOTIDE SEQUENCE</scope>
</reference>
<evidence type="ECO:0000313" key="1">
    <source>
        <dbReference type="EMBL" id="CAB4878728.1"/>
    </source>
</evidence>
<proteinExistence type="predicted"/>
<dbReference type="InterPro" id="IPR024992">
    <property type="entry name" value="DUF3891"/>
</dbReference>
<sequence>MFVLDQPEHFQIVLQPDHGRLAGEMAAAWADRGPRHAAVVTAARRHDDGWGVWEQSPQVDAAGRPIAVLDVDIRSHLAFSRACIAAVGEEDAYAGLLVSMHGAGIYQHRYGTDAGLVMAGAAAAPDLVAAFIAEQESAFAERAAALGVDDDLRWADYHRLQWFDRFSFAFGAREWDEPPAETFALGEFTFEPLGPWRARVSPWPFAEREVRFTLPRRRFERRAWTRAEFFEEFRAQAPEQIGIVLED</sequence>
<accession>A0A6J7EA12</accession>
<organism evidence="1">
    <name type="scientific">freshwater metagenome</name>
    <dbReference type="NCBI Taxonomy" id="449393"/>
    <lineage>
        <taxon>unclassified sequences</taxon>
        <taxon>metagenomes</taxon>
        <taxon>ecological metagenomes</taxon>
    </lineage>
</organism>
<gene>
    <name evidence="1" type="ORF">UFOPK3423_01156</name>
</gene>
<protein>
    <submittedName>
        <fullName evidence="1">Unannotated protein</fullName>
    </submittedName>
</protein>